<accession>A0A370DDW9</accession>
<name>A0A370DDW9_9GAMM</name>
<dbReference type="Proteomes" id="UP000254266">
    <property type="component" value="Unassembled WGS sequence"/>
</dbReference>
<keyword evidence="2" id="KW-1185">Reference proteome</keyword>
<protein>
    <recommendedName>
        <fullName evidence="3">BIG2 domain-containing protein</fullName>
    </recommendedName>
</protein>
<dbReference type="Gene3D" id="2.60.40.1080">
    <property type="match status" value="1"/>
</dbReference>
<evidence type="ECO:0000313" key="1">
    <source>
        <dbReference type="EMBL" id="RDH83098.1"/>
    </source>
</evidence>
<sequence length="473" mass="51485">MFFRKLFVLVISILFIFINACSDSEKENNLVDLHTLANQDIISISFPIELNESILSINSEFYFVLQGVKSNNIDTTIINNDVIWSLSDNAISTIDQTGYFSAGNSAELITLTAKFGPLVETFEIKVSDAKFDEVVQLNEQDLSINMCQSKNIKPVARYIDSNGINEIRLVDSNIINTIVWLIRNQEDNSTSQRAHISTENNQANLHTLAAGNIIIQAQALSVFSNTEKTSADFNQNVSNTLNSIKICNNDNTDLDTCNVTSANVEKDKSISLITIGNYQAEDGSNFNQNISQNSKWGIDNATNASVTFSSDFQRVDVNGLTESTSAVLTTACGTISQSLSSIDITQGVVLSSQVSCDAGIDCLDASSSITIDKLGVSSFTVTANDIDLTDNTSETLSSRPDEITLKVIANFTNSTSRLITTDDELVYSITAGDGDVIEEITGSSGVFTVLRNGTANIKLDYRTETFTVFLVIP</sequence>
<comment type="caution">
    <text evidence="1">The sequence shown here is derived from an EMBL/GenBank/DDBJ whole genome shotgun (WGS) entry which is preliminary data.</text>
</comment>
<reference evidence="1 2" key="1">
    <citation type="journal article" date="2018" name="ISME J.">
        <title>Endosymbiont genomes yield clues of tubeworm success.</title>
        <authorList>
            <person name="Li Y."/>
            <person name="Liles M.R."/>
            <person name="Halanych K.M."/>
        </authorList>
    </citation>
    <scope>NUCLEOTIDE SEQUENCE [LARGE SCALE GENOMIC DNA]</scope>
    <source>
        <strain evidence="1">A1464</strain>
    </source>
</reference>
<organism evidence="1 2">
    <name type="scientific">endosymbiont of Galathealinum brachiosum</name>
    <dbReference type="NCBI Taxonomy" id="2200906"/>
    <lineage>
        <taxon>Bacteria</taxon>
        <taxon>Pseudomonadati</taxon>
        <taxon>Pseudomonadota</taxon>
        <taxon>Gammaproteobacteria</taxon>
        <taxon>sulfur-oxidizing symbionts</taxon>
    </lineage>
</organism>
<evidence type="ECO:0008006" key="3">
    <source>
        <dbReference type="Google" id="ProtNLM"/>
    </source>
</evidence>
<proteinExistence type="predicted"/>
<evidence type="ECO:0000313" key="2">
    <source>
        <dbReference type="Proteomes" id="UP000254266"/>
    </source>
</evidence>
<dbReference type="EMBL" id="QFXC01000011">
    <property type="protein sequence ID" value="RDH83098.1"/>
    <property type="molecule type" value="Genomic_DNA"/>
</dbReference>
<dbReference type="AlphaFoldDB" id="A0A370DDW9"/>
<gene>
    <name evidence="1" type="ORF">DIZ80_12640</name>
</gene>